<proteinExistence type="inferred from homology"/>
<dbReference type="EMBL" id="CP017305">
    <property type="protein sequence ID" value="AOS83434.1"/>
    <property type="molecule type" value="Genomic_DNA"/>
</dbReference>
<gene>
    <name evidence="2" type="ORF">BIU88_04315</name>
</gene>
<evidence type="ECO:0000256" key="1">
    <source>
        <dbReference type="ARBA" id="ARBA00044755"/>
    </source>
</evidence>
<evidence type="ECO:0008006" key="4">
    <source>
        <dbReference type="Google" id="ProtNLM"/>
    </source>
</evidence>
<evidence type="ECO:0000313" key="3">
    <source>
        <dbReference type="Proteomes" id="UP000095185"/>
    </source>
</evidence>
<reference evidence="2" key="1">
    <citation type="submission" date="2016-09" db="EMBL/GenBank/DDBJ databases">
        <title>Genome sequence of Chlorobaculum limnaeum.</title>
        <authorList>
            <person name="Liu Z."/>
            <person name="Tank M."/>
            <person name="Bryant D.A."/>
        </authorList>
    </citation>
    <scope>NUCLEOTIDE SEQUENCE [LARGE SCALE GENOMIC DNA]</scope>
    <source>
        <strain evidence="2">DSM 1677</strain>
    </source>
</reference>
<dbReference type="PANTHER" id="PTHR35024">
    <property type="entry name" value="HYPOTHETICAL CYTOSOLIC PROTEIN"/>
    <property type="match status" value="1"/>
</dbReference>
<organism evidence="2 3">
    <name type="scientific">Chlorobaculum limnaeum</name>
    <dbReference type="NCBI Taxonomy" id="274537"/>
    <lineage>
        <taxon>Bacteria</taxon>
        <taxon>Pseudomonadati</taxon>
        <taxon>Chlorobiota</taxon>
        <taxon>Chlorobiia</taxon>
        <taxon>Chlorobiales</taxon>
        <taxon>Chlorobiaceae</taxon>
        <taxon>Chlorobaculum</taxon>
    </lineage>
</organism>
<dbReference type="InterPro" id="IPR007607">
    <property type="entry name" value="BacA/B"/>
</dbReference>
<dbReference type="KEGG" id="clz:BIU88_04315"/>
<evidence type="ECO:0000313" key="2">
    <source>
        <dbReference type="EMBL" id="AOS83434.1"/>
    </source>
</evidence>
<protein>
    <recommendedName>
        <fullName evidence="4">Cell shape determination protein CcmA</fullName>
    </recommendedName>
</protein>
<dbReference type="RefSeq" id="WP_069809154.1">
    <property type="nucleotide sequence ID" value="NZ_CP017305.1"/>
</dbReference>
<comment type="similarity">
    <text evidence="1">Belongs to the bactofilin family.</text>
</comment>
<accession>A0A1D8D4S0</accession>
<dbReference type="PANTHER" id="PTHR35024:SF4">
    <property type="entry name" value="POLYMER-FORMING CYTOSKELETAL PROTEIN"/>
    <property type="match status" value="1"/>
</dbReference>
<name>A0A1D8D4S0_CHLLM</name>
<dbReference type="AlphaFoldDB" id="A0A1D8D4S0"/>
<dbReference type="Pfam" id="PF04519">
    <property type="entry name" value="Bactofilin"/>
    <property type="match status" value="1"/>
</dbReference>
<dbReference type="Proteomes" id="UP000095185">
    <property type="component" value="Chromosome"/>
</dbReference>
<dbReference type="OrthoDB" id="597600at2"/>
<keyword evidence="3" id="KW-1185">Reference proteome</keyword>
<sequence>MRNNLFSIIKKEVVADNDSRPSIPQENGQKPTSDLVKVKNYIKSFEDKKSTKNHINTSTNTMNLIAKGAAIEGTLMIEGDLKVEGKVVGDIVALGNIMLEDGGLIEGNIKANALIVSGVFKGNAEVSGECLVSSTGSVDGDLVINILNVNAGAQVSGNISMYEPQIDESSPVKLNNKARLTVPN</sequence>